<gene>
    <name evidence="2" type="primary">g3926</name>
    <name evidence="2" type="ORF">VP750_LOCUS3349</name>
</gene>
<feature type="region of interest" description="Disordered" evidence="1">
    <location>
        <begin position="149"/>
        <end position="175"/>
    </location>
</feature>
<dbReference type="EMBL" id="CAXHTA020000005">
    <property type="protein sequence ID" value="CAL5221690.1"/>
    <property type="molecule type" value="Genomic_DNA"/>
</dbReference>
<dbReference type="PANTHER" id="PTHR36730">
    <property type="entry name" value="OS03G0210700 PROTEIN"/>
    <property type="match status" value="1"/>
</dbReference>
<name>A0ABP1FNZ7_9CHLO</name>
<proteinExistence type="predicted"/>
<comment type="caution">
    <text evidence="2">The sequence shown here is derived from an EMBL/GenBank/DDBJ whole genome shotgun (WGS) entry which is preliminary data.</text>
</comment>
<keyword evidence="3" id="KW-1185">Reference proteome</keyword>
<accession>A0ABP1FNZ7</accession>
<feature type="compositionally biased region" description="Basic and acidic residues" evidence="1">
    <location>
        <begin position="153"/>
        <end position="164"/>
    </location>
</feature>
<organism evidence="2 3">
    <name type="scientific">Coccomyxa viridis</name>
    <dbReference type="NCBI Taxonomy" id="1274662"/>
    <lineage>
        <taxon>Eukaryota</taxon>
        <taxon>Viridiplantae</taxon>
        <taxon>Chlorophyta</taxon>
        <taxon>core chlorophytes</taxon>
        <taxon>Trebouxiophyceae</taxon>
        <taxon>Trebouxiophyceae incertae sedis</taxon>
        <taxon>Coccomyxaceae</taxon>
        <taxon>Coccomyxa</taxon>
    </lineage>
</organism>
<evidence type="ECO:0000256" key="1">
    <source>
        <dbReference type="SAM" id="MobiDB-lite"/>
    </source>
</evidence>
<evidence type="ECO:0000313" key="3">
    <source>
        <dbReference type="Proteomes" id="UP001497392"/>
    </source>
</evidence>
<dbReference type="Proteomes" id="UP001497392">
    <property type="component" value="Unassembled WGS sequence"/>
</dbReference>
<evidence type="ECO:0000313" key="2">
    <source>
        <dbReference type="EMBL" id="CAL5221690.1"/>
    </source>
</evidence>
<reference evidence="2 3" key="1">
    <citation type="submission" date="2024-06" db="EMBL/GenBank/DDBJ databases">
        <authorList>
            <person name="Kraege A."/>
            <person name="Thomma B."/>
        </authorList>
    </citation>
    <scope>NUCLEOTIDE SEQUENCE [LARGE SCALE GENOMIC DNA]</scope>
</reference>
<protein>
    <submittedName>
        <fullName evidence="2">G3926 protein</fullName>
    </submittedName>
</protein>
<dbReference type="PANTHER" id="PTHR36730:SF1">
    <property type="entry name" value="CATHEPSIN PROPEPTIDE INHIBITOR DOMAIN-CONTAINING PROTEIN"/>
    <property type="match status" value="1"/>
</dbReference>
<sequence>MHVAFAQAASRPFCVSGSARSAGRTVCRCEQNSQISNASLRRRSLLIAPLIAYTLQGASASQAFGLESIPLPIFQDGPGPASQAAEAIKSKAEAASDAFEKSDFLKGLREKSDLNRDKNKRALQDKYCYRQAELGIGDCAGLRLIPGATKSGAQKEKTPERKLLEFLTGGGKTEE</sequence>